<name>A0ACB7YNP1_9ERIC</name>
<sequence length="110" mass="12139">MQDFGLEGLYKDVSAEEAAGKAANMRFQINVLGTTLYEWSIMEFKLGLPVWQECCEVAVEKFELTGASPTDIAVMVKNHCSNDTALEVHDVSSRSYKRTGAISSQSKLQS</sequence>
<gene>
    <name evidence="1" type="ORF">Vadar_017673</name>
</gene>
<organism evidence="1 2">
    <name type="scientific">Vaccinium darrowii</name>
    <dbReference type="NCBI Taxonomy" id="229202"/>
    <lineage>
        <taxon>Eukaryota</taxon>
        <taxon>Viridiplantae</taxon>
        <taxon>Streptophyta</taxon>
        <taxon>Embryophyta</taxon>
        <taxon>Tracheophyta</taxon>
        <taxon>Spermatophyta</taxon>
        <taxon>Magnoliopsida</taxon>
        <taxon>eudicotyledons</taxon>
        <taxon>Gunneridae</taxon>
        <taxon>Pentapetalae</taxon>
        <taxon>asterids</taxon>
        <taxon>Ericales</taxon>
        <taxon>Ericaceae</taxon>
        <taxon>Vaccinioideae</taxon>
        <taxon>Vaccinieae</taxon>
        <taxon>Vaccinium</taxon>
    </lineage>
</organism>
<reference evidence="1 2" key="1">
    <citation type="journal article" date="2021" name="Hortic Res">
        <title>High-quality reference genome and annotation aids understanding of berry development for evergreen blueberry (Vaccinium darrowii).</title>
        <authorList>
            <person name="Yu J."/>
            <person name="Hulse-Kemp A.M."/>
            <person name="Babiker E."/>
            <person name="Staton M."/>
        </authorList>
    </citation>
    <scope>NUCLEOTIDE SEQUENCE [LARGE SCALE GENOMIC DNA]</scope>
    <source>
        <strain evidence="2">cv. NJ 8807/NJ 8810</strain>
        <tissue evidence="1">Young leaf</tissue>
    </source>
</reference>
<proteinExistence type="predicted"/>
<dbReference type="Proteomes" id="UP000828048">
    <property type="component" value="Chromosome 11"/>
</dbReference>
<comment type="caution">
    <text evidence="1">The sequence shown here is derived from an EMBL/GenBank/DDBJ whole genome shotgun (WGS) entry which is preliminary data.</text>
</comment>
<accession>A0ACB7YNP1</accession>
<protein>
    <submittedName>
        <fullName evidence="1">Uncharacterized protein</fullName>
    </submittedName>
</protein>
<evidence type="ECO:0000313" key="1">
    <source>
        <dbReference type="EMBL" id="KAH7854774.1"/>
    </source>
</evidence>
<keyword evidence="2" id="KW-1185">Reference proteome</keyword>
<dbReference type="EMBL" id="CM037161">
    <property type="protein sequence ID" value="KAH7854774.1"/>
    <property type="molecule type" value="Genomic_DNA"/>
</dbReference>
<evidence type="ECO:0000313" key="2">
    <source>
        <dbReference type="Proteomes" id="UP000828048"/>
    </source>
</evidence>